<dbReference type="AlphaFoldDB" id="A0A8J4D2H8"/>
<evidence type="ECO:0000256" key="1">
    <source>
        <dbReference type="SAM" id="MobiDB-lite"/>
    </source>
</evidence>
<comment type="caution">
    <text evidence="2">The sequence shown here is derived from an EMBL/GenBank/DDBJ whole genome shotgun (WGS) entry which is preliminary data.</text>
</comment>
<feature type="compositionally biased region" description="Polar residues" evidence="1">
    <location>
        <begin position="14"/>
        <end position="27"/>
    </location>
</feature>
<evidence type="ECO:0000313" key="3">
    <source>
        <dbReference type="Proteomes" id="UP000722791"/>
    </source>
</evidence>
<proteinExistence type="predicted"/>
<gene>
    <name evidence="2" type="ORF">Vretimale_447</name>
</gene>
<sequence>MKFAAQKRVMHSGPESSTVAASSTVGESHSHVDPRGPPLTVAHHQPTRMRSIWRLPANPDSSHWLRYDISPCVPAASSVKPISRLRFHQPPSLVGSTCVTSASRIPPLCKPVLGGPNKRPVTSPSLITPTYFSAPRVSPRTAVGWWRS</sequence>
<reference evidence="2" key="1">
    <citation type="journal article" date="2021" name="Proc. Natl. Acad. Sci. U.S.A.">
        <title>Three genomes in the algal genus Volvox reveal the fate of a haploid sex-determining region after a transition to homothallism.</title>
        <authorList>
            <person name="Yamamoto K."/>
            <person name="Hamaji T."/>
            <person name="Kawai-Toyooka H."/>
            <person name="Matsuzaki R."/>
            <person name="Takahashi F."/>
            <person name="Nishimura Y."/>
            <person name="Kawachi M."/>
            <person name="Noguchi H."/>
            <person name="Minakuchi Y."/>
            <person name="Umen J.G."/>
            <person name="Toyoda A."/>
            <person name="Nozaki H."/>
        </authorList>
    </citation>
    <scope>NUCLEOTIDE SEQUENCE</scope>
    <source>
        <strain evidence="2">NIES-3785</strain>
    </source>
</reference>
<accession>A0A8J4D2H8</accession>
<evidence type="ECO:0000313" key="2">
    <source>
        <dbReference type="EMBL" id="GIL94110.1"/>
    </source>
</evidence>
<protein>
    <submittedName>
        <fullName evidence="2">Uncharacterized protein</fullName>
    </submittedName>
</protein>
<feature type="region of interest" description="Disordered" evidence="1">
    <location>
        <begin position="1"/>
        <end position="44"/>
    </location>
</feature>
<dbReference type="Proteomes" id="UP000722791">
    <property type="component" value="Unassembled WGS sequence"/>
</dbReference>
<dbReference type="EMBL" id="BNCQ01000001">
    <property type="protein sequence ID" value="GIL94110.1"/>
    <property type="molecule type" value="Genomic_DNA"/>
</dbReference>
<name>A0A8J4D2H8_9CHLO</name>
<organism evidence="2 3">
    <name type="scientific">Volvox reticuliferus</name>
    <dbReference type="NCBI Taxonomy" id="1737510"/>
    <lineage>
        <taxon>Eukaryota</taxon>
        <taxon>Viridiplantae</taxon>
        <taxon>Chlorophyta</taxon>
        <taxon>core chlorophytes</taxon>
        <taxon>Chlorophyceae</taxon>
        <taxon>CS clade</taxon>
        <taxon>Chlamydomonadales</taxon>
        <taxon>Volvocaceae</taxon>
        <taxon>Volvox</taxon>
    </lineage>
</organism>